<dbReference type="RefSeq" id="WP_263571828.1">
    <property type="nucleotide sequence ID" value="NZ_JAJIRN010000006.1"/>
</dbReference>
<dbReference type="InterPro" id="IPR043132">
    <property type="entry name" value="BCAT-like_C"/>
</dbReference>
<dbReference type="InterPro" id="IPR036038">
    <property type="entry name" value="Aminotransferase-like"/>
</dbReference>
<proteinExistence type="predicted"/>
<evidence type="ECO:0000313" key="2">
    <source>
        <dbReference type="EMBL" id="MCV2369234.1"/>
    </source>
</evidence>
<dbReference type="Proteomes" id="UP001209701">
    <property type="component" value="Unassembled WGS sequence"/>
</dbReference>
<dbReference type="Gene3D" id="3.30.470.10">
    <property type="match status" value="1"/>
</dbReference>
<dbReference type="InterPro" id="IPR001544">
    <property type="entry name" value="Aminotrans_IV"/>
</dbReference>
<dbReference type="Gene3D" id="3.60.120.10">
    <property type="entry name" value="Anthranilate synthase"/>
    <property type="match status" value="1"/>
</dbReference>
<feature type="domain" description="Chorismate-utilising enzyme C-terminal" evidence="1">
    <location>
        <begin position="123"/>
        <end position="383"/>
    </location>
</feature>
<comment type="caution">
    <text evidence="2">The sequence shown here is derived from an EMBL/GenBank/DDBJ whole genome shotgun (WGS) entry which is preliminary data.</text>
</comment>
<dbReference type="Pfam" id="PF00425">
    <property type="entry name" value="Chorismate_bind"/>
    <property type="match status" value="1"/>
</dbReference>
<evidence type="ECO:0000313" key="3">
    <source>
        <dbReference type="Proteomes" id="UP001209701"/>
    </source>
</evidence>
<evidence type="ECO:0000259" key="1">
    <source>
        <dbReference type="Pfam" id="PF00425"/>
    </source>
</evidence>
<organism evidence="2 3">
    <name type="scientific">Roseateles oligotrophus</name>
    <dbReference type="NCBI Taxonomy" id="1769250"/>
    <lineage>
        <taxon>Bacteria</taxon>
        <taxon>Pseudomonadati</taxon>
        <taxon>Pseudomonadota</taxon>
        <taxon>Betaproteobacteria</taxon>
        <taxon>Burkholderiales</taxon>
        <taxon>Sphaerotilaceae</taxon>
        <taxon>Roseateles</taxon>
    </lineage>
</organism>
<dbReference type="Pfam" id="PF01063">
    <property type="entry name" value="Aminotran_4"/>
    <property type="match status" value="1"/>
</dbReference>
<dbReference type="Gene3D" id="3.20.10.10">
    <property type="entry name" value="D-amino Acid Aminotransferase, subunit A, domain 2"/>
    <property type="match status" value="1"/>
</dbReference>
<dbReference type="InterPro" id="IPR019999">
    <property type="entry name" value="Anth_synth_I-like"/>
</dbReference>
<dbReference type="SUPFAM" id="SSF56752">
    <property type="entry name" value="D-aminoacid aminotransferase-like PLP-dependent enzymes"/>
    <property type="match status" value="1"/>
</dbReference>
<keyword evidence="3" id="KW-1185">Reference proteome</keyword>
<dbReference type="PANTHER" id="PTHR11236">
    <property type="entry name" value="AMINOBENZOATE/ANTHRANILATE SYNTHASE"/>
    <property type="match status" value="1"/>
</dbReference>
<dbReference type="PRINTS" id="PR00095">
    <property type="entry name" value="ANTSNTHASEI"/>
</dbReference>
<reference evidence="2 3" key="1">
    <citation type="submission" date="2021-11" db="EMBL/GenBank/DDBJ databases">
        <authorList>
            <person name="Liang Q."/>
            <person name="Mou H."/>
            <person name="Liu Z."/>
        </authorList>
    </citation>
    <scope>NUCLEOTIDE SEQUENCE [LARGE SCALE GENOMIC DNA]</scope>
    <source>
        <strain evidence="2 3">CHU3</strain>
    </source>
</reference>
<dbReference type="InterPro" id="IPR043131">
    <property type="entry name" value="BCAT-like_N"/>
</dbReference>
<sequence>MPLDQVWAAFDFPRHPLAREDGERVRGAFYCPPERWLRAHSAAELRDVIDAAHQASRDGAWVLGGLRYEAAGALDAALVGQESGLALAEFAVFTSAPEAWPEALPAGRLSTAWVDVQTDAAECEQVERIREWIRCGDCYQVNLTTRLQAHLPTGVSLAELFLALHRVQPGGFSLFLRGLDNGLGVASVSPELFFDWRPVPDAERSWLLAAQPMKGTTPRGHDKAADEAAQAYLRTSEKERAENLMIVDLLRNDMSRVATLGSVRVPRLFELLALPTVWQMTSTITAVSRPKLRLSDVFAALFPCGSVTGAPKVRAMQIIKALEPAPRGWYCGALGLMQPGGVVSFNVPIRTVEASGHGLTAGVGSAITLDSDAAAEVAEWRAKSRFLLRAQAPIAALETLRLQDGACVRLAGHLARLQRTAQYFGLKLNLNEVRERLGELSSSKRQGAWRLRLTVESDGRIGSECSPLADTPQPVMLALADTAIDTEGAEAEFIRHKTTRRELYEAFFKAKPPQAFDALLWNRAQELTECTFGNIALRIDGQWLTPRLQAGLLPGVYREELLQLGRVREARLLKTDLERAEEIVFFNSLRGWCQASLLPGSGGALSST</sequence>
<dbReference type="InterPro" id="IPR015890">
    <property type="entry name" value="Chorismate_C"/>
</dbReference>
<accession>A0ABT2YGR2</accession>
<name>A0ABT2YGR2_9BURK</name>
<dbReference type="InterPro" id="IPR005801">
    <property type="entry name" value="ADC_synthase"/>
</dbReference>
<gene>
    <name evidence="2" type="ORF">LNV07_14205</name>
</gene>
<dbReference type="PANTHER" id="PTHR11236:SF50">
    <property type="entry name" value="AMINODEOXYCHORISMATE SYNTHASE COMPONENT 1"/>
    <property type="match status" value="1"/>
</dbReference>
<protein>
    <submittedName>
        <fullName evidence="2">Chorismate-binding protein</fullName>
    </submittedName>
</protein>
<dbReference type="SUPFAM" id="SSF56322">
    <property type="entry name" value="ADC synthase"/>
    <property type="match status" value="1"/>
</dbReference>
<dbReference type="EMBL" id="JAJIRN010000006">
    <property type="protein sequence ID" value="MCV2369234.1"/>
    <property type="molecule type" value="Genomic_DNA"/>
</dbReference>